<sequence>MSQYLKVDRLLPGENGMIRIMKDEAGEIGTVSRVDVILTCGGLEPFPVDPSGEMDLSNPGKAVKFTVDGILFLAIRIQVVNMINQWPRRKAALFGVVE</sequence>
<organism evidence="1 2">
    <name type="scientific">Methanospirillum purgamenti</name>
    <dbReference type="NCBI Taxonomy" id="2834276"/>
    <lineage>
        <taxon>Archaea</taxon>
        <taxon>Methanobacteriati</taxon>
        <taxon>Methanobacteriota</taxon>
        <taxon>Stenosarchaea group</taxon>
        <taxon>Methanomicrobia</taxon>
        <taxon>Methanomicrobiales</taxon>
        <taxon>Methanospirillaceae</taxon>
        <taxon>Methanospirillum</taxon>
    </lineage>
</organism>
<dbReference type="EMBL" id="CP075546">
    <property type="protein sequence ID" value="QVV89706.1"/>
    <property type="molecule type" value="Genomic_DNA"/>
</dbReference>
<accession>A0A8E7B3I9</accession>
<name>A0A8E7B3I9_9EURY</name>
<dbReference type="Proteomes" id="UP000680656">
    <property type="component" value="Chromosome"/>
</dbReference>
<dbReference type="GeneID" id="65096339"/>
<protein>
    <submittedName>
        <fullName evidence="1">Uncharacterized protein</fullName>
    </submittedName>
</protein>
<keyword evidence="2" id="KW-1185">Reference proteome</keyword>
<dbReference type="AlphaFoldDB" id="A0A8E7B3I9"/>
<evidence type="ECO:0000313" key="2">
    <source>
        <dbReference type="Proteomes" id="UP000680656"/>
    </source>
</evidence>
<gene>
    <name evidence="1" type="ORF">KHC33_04105</name>
</gene>
<reference evidence="1 2" key="1">
    <citation type="submission" date="2021-05" db="EMBL/GenBank/DDBJ databases">
        <title>A novel Methanospirillum isolate from a pyrite-forming mixed culture.</title>
        <authorList>
            <person name="Bunk B."/>
            <person name="Sproer C."/>
            <person name="Spring S."/>
            <person name="Pester M."/>
        </authorList>
    </citation>
    <scope>NUCLEOTIDE SEQUENCE [LARGE SCALE GENOMIC DNA]</scope>
    <source>
        <strain evidence="1 2">J.3.6.1-F.2.7.3</strain>
    </source>
</reference>
<evidence type="ECO:0000313" key="1">
    <source>
        <dbReference type="EMBL" id="QVV89706.1"/>
    </source>
</evidence>
<proteinExistence type="predicted"/>
<dbReference type="RefSeq" id="WP_214420496.1">
    <property type="nucleotide sequence ID" value="NZ_CP075546.1"/>
</dbReference>
<dbReference type="KEGG" id="mrtj:KHC33_04105"/>